<dbReference type="Gene3D" id="1.10.287.470">
    <property type="entry name" value="Helix hairpin bin"/>
    <property type="match status" value="1"/>
</dbReference>
<dbReference type="GO" id="GO:1990281">
    <property type="term" value="C:efflux pump complex"/>
    <property type="evidence" value="ECO:0007669"/>
    <property type="project" value="TreeGrafter"/>
</dbReference>
<comment type="caution">
    <text evidence="3">The sequence shown here is derived from an EMBL/GenBank/DDBJ whole genome shotgun (WGS) entry which is preliminary data.</text>
</comment>
<dbReference type="AlphaFoldDB" id="A0A2A5WRI8"/>
<sequence>MKLLVKIVMPVIVLFGALAVASFLMVSRPAAEQITVEPPLLLVDSFEVYPADVMVEVTTSGTVTPYTETSLVSEVAGRIIRVAPGFKSGGYFSAGDIILQIDPRNHDAELRRAEAALVRTRIKLSQEESLAEHERGDFERLKSVDPNKLSTSDLSFRSAQIAQAMADVVAAEAQVIKAQGDVDRTFIRMPYDGLIREKHAGLGQYVNPGTPLGVLFAVDYAEVRLPLTPSQVRELPLPTATGGKPIPVEVRAVDAGRTWSGRLVRTEGTLDPNSRTLYAVARVEDPYGIKSAIPVPKPLRIGTYVDVVIPGKRLESVFALERHMVKPGNRVWVIDEDSRIQSRVVSIAYADAQHAWIDGGLVPGERICITPVDNPLPGTRVRVVADGA</sequence>
<dbReference type="SUPFAM" id="SSF111369">
    <property type="entry name" value="HlyD-like secretion proteins"/>
    <property type="match status" value="1"/>
</dbReference>
<accession>A0A2A5WRI8</accession>
<comment type="similarity">
    <text evidence="1">Belongs to the membrane fusion protein (MFP) (TC 8.A.1) family.</text>
</comment>
<proteinExistence type="inferred from homology"/>
<protein>
    <recommendedName>
        <fullName evidence="5">Efflux transporter periplasmic adaptor subunit</fullName>
    </recommendedName>
</protein>
<dbReference type="Proteomes" id="UP000219327">
    <property type="component" value="Unassembled WGS sequence"/>
</dbReference>
<name>A0A2A5WRI8_9GAMM</name>
<evidence type="ECO:0000313" key="3">
    <source>
        <dbReference type="EMBL" id="PDH38824.1"/>
    </source>
</evidence>
<dbReference type="EMBL" id="NTKD01000034">
    <property type="protein sequence ID" value="PDH38824.1"/>
    <property type="molecule type" value="Genomic_DNA"/>
</dbReference>
<evidence type="ECO:0000256" key="1">
    <source>
        <dbReference type="ARBA" id="ARBA00009477"/>
    </source>
</evidence>
<evidence type="ECO:0008006" key="5">
    <source>
        <dbReference type="Google" id="ProtNLM"/>
    </source>
</evidence>
<keyword evidence="2" id="KW-0472">Membrane</keyword>
<dbReference type="InterPro" id="IPR006143">
    <property type="entry name" value="RND_pump_MFP"/>
</dbReference>
<dbReference type="PANTHER" id="PTHR30469:SF12">
    <property type="entry name" value="MULTIDRUG RESISTANCE PROTEIN MDTA"/>
    <property type="match status" value="1"/>
</dbReference>
<dbReference type="PANTHER" id="PTHR30469">
    <property type="entry name" value="MULTIDRUG RESISTANCE PROTEIN MDTA"/>
    <property type="match status" value="1"/>
</dbReference>
<dbReference type="NCBIfam" id="TIGR01730">
    <property type="entry name" value="RND_mfp"/>
    <property type="match status" value="1"/>
</dbReference>
<keyword evidence="2" id="KW-0812">Transmembrane</keyword>
<reference evidence="3 4" key="1">
    <citation type="submission" date="2017-08" db="EMBL/GenBank/DDBJ databases">
        <title>Fine stratification of microbial communities through a metagenomic profile of the photic zone.</title>
        <authorList>
            <person name="Haro-Moreno J.M."/>
            <person name="Lopez-Perez M."/>
            <person name="De La Torre J."/>
            <person name="Picazo A."/>
            <person name="Camacho A."/>
            <person name="Rodriguez-Valera F."/>
        </authorList>
    </citation>
    <scope>NUCLEOTIDE SEQUENCE [LARGE SCALE GENOMIC DNA]</scope>
    <source>
        <strain evidence="3">MED-G24</strain>
    </source>
</reference>
<dbReference type="GO" id="GO:0015562">
    <property type="term" value="F:efflux transmembrane transporter activity"/>
    <property type="evidence" value="ECO:0007669"/>
    <property type="project" value="TreeGrafter"/>
</dbReference>
<dbReference type="Gene3D" id="2.40.50.100">
    <property type="match status" value="1"/>
</dbReference>
<dbReference type="Gene3D" id="2.40.420.20">
    <property type="match status" value="1"/>
</dbReference>
<dbReference type="Gene3D" id="2.40.30.170">
    <property type="match status" value="1"/>
</dbReference>
<organism evidence="3 4">
    <name type="scientific">OM182 bacterium MED-G24</name>
    <dbReference type="NCBI Taxonomy" id="1986255"/>
    <lineage>
        <taxon>Bacteria</taxon>
        <taxon>Pseudomonadati</taxon>
        <taxon>Pseudomonadota</taxon>
        <taxon>Gammaproteobacteria</taxon>
        <taxon>OMG group</taxon>
        <taxon>OM182 clade</taxon>
    </lineage>
</organism>
<evidence type="ECO:0000313" key="4">
    <source>
        <dbReference type="Proteomes" id="UP000219327"/>
    </source>
</evidence>
<feature type="transmembrane region" description="Helical" evidence="2">
    <location>
        <begin position="7"/>
        <end position="26"/>
    </location>
</feature>
<keyword evidence="2" id="KW-1133">Transmembrane helix</keyword>
<evidence type="ECO:0000256" key="2">
    <source>
        <dbReference type="SAM" id="Phobius"/>
    </source>
</evidence>
<gene>
    <name evidence="3" type="ORF">CNE99_06800</name>
</gene>